<reference evidence="5 6" key="1">
    <citation type="submission" date="2017-05" db="EMBL/GenBank/DDBJ databases">
        <title>Butyricicoccus porcorum sp. nov. a butyrate-producing bacterium from the swine intestinal tract.</title>
        <authorList>
            <person name="Trachsel J."/>
            <person name="Humphrey S."/>
            <person name="Allen H.K."/>
        </authorList>
    </citation>
    <scope>NUCLEOTIDE SEQUENCE [LARGE SCALE GENOMIC DNA]</scope>
    <source>
        <strain evidence="5">BB10</strain>
    </source>
</reference>
<feature type="domain" description="STAS" evidence="4">
    <location>
        <begin position="12"/>
        <end position="94"/>
    </location>
</feature>
<comment type="similarity">
    <text evidence="1 2">Belongs to the anti-sigma-factor antagonist family.</text>
</comment>
<dbReference type="InterPro" id="IPR058548">
    <property type="entry name" value="MlaB-like_STAS"/>
</dbReference>
<dbReference type="SUPFAM" id="SSF52091">
    <property type="entry name" value="SpoIIaa-like"/>
    <property type="match status" value="1"/>
</dbReference>
<gene>
    <name evidence="5" type="ORF">CBW42_11785</name>
</gene>
<dbReference type="PANTHER" id="PTHR33495:SF2">
    <property type="entry name" value="ANTI-SIGMA FACTOR ANTAGONIST TM_1081-RELATED"/>
    <property type="match status" value="1"/>
</dbReference>
<dbReference type="EMBL" id="NHOC01000010">
    <property type="protein sequence ID" value="OUM19830.1"/>
    <property type="molecule type" value="Genomic_DNA"/>
</dbReference>
<comment type="caution">
    <text evidence="5">The sequence shown here is derived from an EMBL/GenBank/DDBJ whole genome shotgun (WGS) entry which is preliminary data.</text>
</comment>
<dbReference type="InterPro" id="IPR002645">
    <property type="entry name" value="STAS_dom"/>
</dbReference>
<dbReference type="InterPro" id="IPR003658">
    <property type="entry name" value="Anti-sigma_ant"/>
</dbReference>
<organism evidence="5 6">
    <name type="scientific">Butyricicoccus porcorum</name>
    <dbReference type="NCBI Taxonomy" id="1945634"/>
    <lineage>
        <taxon>Bacteria</taxon>
        <taxon>Bacillati</taxon>
        <taxon>Bacillota</taxon>
        <taxon>Clostridia</taxon>
        <taxon>Eubacteriales</taxon>
        <taxon>Butyricicoccaceae</taxon>
        <taxon>Butyricicoccus</taxon>
    </lineage>
</organism>
<proteinExistence type="inferred from homology"/>
<keyword evidence="6" id="KW-1185">Reference proteome</keyword>
<dbReference type="Gene3D" id="3.30.750.24">
    <property type="entry name" value="STAS domain"/>
    <property type="match status" value="1"/>
</dbReference>
<dbReference type="Proteomes" id="UP000194903">
    <property type="component" value="Unassembled WGS sequence"/>
</dbReference>
<accession>A0A252F2J5</accession>
<dbReference type="Pfam" id="PF13466">
    <property type="entry name" value="STAS_2"/>
    <property type="match status" value="1"/>
</dbReference>
<dbReference type="RefSeq" id="WP_087021751.1">
    <property type="nucleotide sequence ID" value="NZ_CP178353.1"/>
</dbReference>
<protein>
    <recommendedName>
        <fullName evidence="2">Anti-sigma factor antagonist</fullName>
    </recommendedName>
</protein>
<sequence length="124" mass="13677">MKCSHKRENCGIVIRFNGELGHHEAAQCVEYLEKTMTLYATEPIFLDLSGLTFMDSSGIAVVLGAQRNVLGAGQTFTVVGTPPTAMRIFQASGIVRRIQFIPELPHLPEPEDEEEEPCTAKSTR</sequence>
<evidence type="ECO:0000256" key="1">
    <source>
        <dbReference type="ARBA" id="ARBA00009013"/>
    </source>
</evidence>
<name>A0A252F2J5_9FIRM</name>
<dbReference type="InterPro" id="IPR036513">
    <property type="entry name" value="STAS_dom_sf"/>
</dbReference>
<dbReference type="CDD" id="cd07043">
    <property type="entry name" value="STAS_anti-anti-sigma_factors"/>
    <property type="match status" value="1"/>
</dbReference>
<dbReference type="GO" id="GO:0043856">
    <property type="term" value="F:anti-sigma factor antagonist activity"/>
    <property type="evidence" value="ECO:0007669"/>
    <property type="project" value="InterPro"/>
</dbReference>
<dbReference type="AlphaFoldDB" id="A0A252F2J5"/>
<feature type="region of interest" description="Disordered" evidence="3">
    <location>
        <begin position="104"/>
        <end position="124"/>
    </location>
</feature>
<evidence type="ECO:0000259" key="4">
    <source>
        <dbReference type="PROSITE" id="PS50801"/>
    </source>
</evidence>
<dbReference type="OrthoDB" id="9796601at2"/>
<dbReference type="PROSITE" id="PS50801">
    <property type="entry name" value="STAS"/>
    <property type="match status" value="1"/>
</dbReference>
<evidence type="ECO:0000313" key="6">
    <source>
        <dbReference type="Proteomes" id="UP000194903"/>
    </source>
</evidence>
<evidence type="ECO:0000256" key="2">
    <source>
        <dbReference type="RuleBase" id="RU003749"/>
    </source>
</evidence>
<dbReference type="NCBIfam" id="TIGR00377">
    <property type="entry name" value="ant_ant_sig"/>
    <property type="match status" value="1"/>
</dbReference>
<evidence type="ECO:0000256" key="3">
    <source>
        <dbReference type="SAM" id="MobiDB-lite"/>
    </source>
</evidence>
<evidence type="ECO:0000313" key="5">
    <source>
        <dbReference type="EMBL" id="OUM19830.1"/>
    </source>
</evidence>
<dbReference type="PANTHER" id="PTHR33495">
    <property type="entry name" value="ANTI-SIGMA FACTOR ANTAGONIST TM_1081-RELATED-RELATED"/>
    <property type="match status" value="1"/>
</dbReference>